<dbReference type="Pfam" id="PF12679">
    <property type="entry name" value="ABC2_membrane_2"/>
    <property type="match status" value="1"/>
</dbReference>
<feature type="transmembrane region" description="Helical" evidence="6">
    <location>
        <begin position="55"/>
        <end position="74"/>
    </location>
</feature>
<proteinExistence type="predicted"/>
<evidence type="ECO:0000313" key="10">
    <source>
        <dbReference type="Proteomes" id="UP000295197"/>
    </source>
</evidence>
<evidence type="ECO:0000259" key="8">
    <source>
        <dbReference type="Pfam" id="PF23357"/>
    </source>
</evidence>
<dbReference type="AlphaFoldDB" id="A0A4V2VTG2"/>
<feature type="domain" description="ABC-type uncharacterised transport system" evidence="7">
    <location>
        <begin position="432"/>
        <end position="735"/>
    </location>
</feature>
<dbReference type="RefSeq" id="WP_132778878.1">
    <property type="nucleotide sequence ID" value="NZ_SMBZ01000057.1"/>
</dbReference>
<dbReference type="PANTHER" id="PTHR30294">
    <property type="entry name" value="MEMBRANE COMPONENT OF ABC TRANSPORTER YHHJ-RELATED"/>
    <property type="match status" value="1"/>
</dbReference>
<evidence type="ECO:0000256" key="3">
    <source>
        <dbReference type="ARBA" id="ARBA00022692"/>
    </source>
</evidence>
<feature type="transmembrane region" description="Helical" evidence="6">
    <location>
        <begin position="136"/>
        <end position="156"/>
    </location>
</feature>
<gene>
    <name evidence="9" type="ORF">EDC17_105714</name>
</gene>
<feature type="transmembrane region" description="Helical" evidence="6">
    <location>
        <begin position="250"/>
        <end position="270"/>
    </location>
</feature>
<dbReference type="GO" id="GO:0005886">
    <property type="term" value="C:plasma membrane"/>
    <property type="evidence" value="ECO:0007669"/>
    <property type="project" value="UniProtKB-SubCell"/>
</dbReference>
<evidence type="ECO:0000256" key="1">
    <source>
        <dbReference type="ARBA" id="ARBA00004651"/>
    </source>
</evidence>
<sequence length="804" mass="89871">MLSIYKKEIVTYFNSFIGYLAIGLFLLVSGLLIWVFPETSILDYGYASIEPFFDLAPYLLLLLVPAISMQSIAGEKANGTFDLLLSKPITFVDIVVGKFLGSWTVSLLALLPTLLYPICLYALAAPSGNIDTGGIIGSYIGLCLLTAAFTSISIFSSSLTHNPIIAFLLAVVLCFFAYYGFDAVSKFQFLYKYEDIVAALGIQYHYEALSRGVMIAADLIYLLSFIGLFIVLSIGHLGRKFTNRKRTFTVYGIAVLTILLINQNFITNLFGRIDFTEDKRYTLSDTSIDILKNTNQNIHITIFLDGELPSGFSRLRQSAIDLARDMNRLSKGAIKVHIINPQEGSEAEQQQIMEALIDRGLQPTNLNVKKNTGYSQNLIFPFAIVNKGEEEVNVNLLQNKIGLSPEQVLNNSVQNLEYSFISAIKKLSSSVKPFIGFTEGHGEPTDLELYDAMHTLAPAHQVGRINLDSIELQDLQKFAVIVIAKPQAKFSESDKYKIDYFVRNGGAVLWAIDQVNANIENLRQAGSQVLLGNELNLDDQLFLYGGRLNYDILADMNCAQIPMSIGHINGQPQIELTPWFFYPILMPTRTHPIVKNLDGIRTEFIGTVDTISNPQIKKEVILESSPFTQAYKTGSSISLRMIEEQPDPESFRSEQKPVAVLLSGNFPYVFQGRPTPTGIANPVDLTHISKPAKMFVIGDGDWIINQINGKDGSPYPLGWDKYTEQQFANKTLLQNVVDYLTNDEQLISLRNKEVKLRLLDQAQVKQHKTKWQLINVLLPLVLLITIGGIQQGIRKRKYRKKVAI</sequence>
<dbReference type="OrthoDB" id="9777219at2"/>
<dbReference type="InterPro" id="IPR019196">
    <property type="entry name" value="ABC_transp_unknown"/>
</dbReference>
<dbReference type="Pfam" id="PF23357">
    <property type="entry name" value="DUF7088"/>
    <property type="match status" value="1"/>
</dbReference>
<evidence type="ECO:0000259" key="7">
    <source>
        <dbReference type="Pfam" id="PF09822"/>
    </source>
</evidence>
<reference evidence="9 10" key="1">
    <citation type="submission" date="2019-03" db="EMBL/GenBank/DDBJ databases">
        <title>Genomic Encyclopedia of Type Strains, Phase IV (KMG-IV): sequencing the most valuable type-strain genomes for metagenomic binning, comparative biology and taxonomic classification.</title>
        <authorList>
            <person name="Goeker M."/>
        </authorList>
    </citation>
    <scope>NUCLEOTIDE SEQUENCE [LARGE SCALE GENOMIC DNA]</scope>
    <source>
        <strain evidence="9 10">DSM 22362</strain>
    </source>
</reference>
<evidence type="ECO:0000256" key="2">
    <source>
        <dbReference type="ARBA" id="ARBA00022475"/>
    </source>
</evidence>
<evidence type="ECO:0000256" key="6">
    <source>
        <dbReference type="SAM" id="Phobius"/>
    </source>
</evidence>
<keyword evidence="4 6" id="KW-1133">Transmembrane helix</keyword>
<dbReference type="GO" id="GO:0140359">
    <property type="term" value="F:ABC-type transporter activity"/>
    <property type="evidence" value="ECO:0007669"/>
    <property type="project" value="InterPro"/>
</dbReference>
<name>A0A4V2VTG2_9SPHI</name>
<dbReference type="InterPro" id="IPR029062">
    <property type="entry name" value="Class_I_gatase-like"/>
</dbReference>
<dbReference type="Proteomes" id="UP000295197">
    <property type="component" value="Unassembled WGS sequence"/>
</dbReference>
<comment type="caution">
    <text evidence="9">The sequence shown here is derived from an EMBL/GenBank/DDBJ whole genome shotgun (WGS) entry which is preliminary data.</text>
</comment>
<dbReference type="InterPro" id="IPR055396">
    <property type="entry name" value="DUF7088"/>
</dbReference>
<evidence type="ECO:0000256" key="4">
    <source>
        <dbReference type="ARBA" id="ARBA00022989"/>
    </source>
</evidence>
<dbReference type="InterPro" id="IPR019863">
    <property type="entry name" value="Motility-assoc_ABC-rel_GldG"/>
</dbReference>
<feature type="domain" description="DUF7088" evidence="8">
    <location>
        <begin position="277"/>
        <end position="385"/>
    </location>
</feature>
<feature type="transmembrane region" description="Helical" evidence="6">
    <location>
        <begin position="771"/>
        <end position="789"/>
    </location>
</feature>
<feature type="transmembrane region" description="Helical" evidence="6">
    <location>
        <begin position="12"/>
        <end position="35"/>
    </location>
</feature>
<comment type="subcellular location">
    <subcellularLocation>
        <location evidence="1">Cell membrane</location>
        <topology evidence="1">Multi-pass membrane protein</topology>
    </subcellularLocation>
</comment>
<keyword evidence="5 6" id="KW-0472">Membrane</keyword>
<dbReference type="SUPFAM" id="SSF52317">
    <property type="entry name" value="Class I glutamine amidotransferase-like"/>
    <property type="match status" value="1"/>
</dbReference>
<keyword evidence="10" id="KW-1185">Reference proteome</keyword>
<feature type="transmembrane region" description="Helical" evidence="6">
    <location>
        <begin position="95"/>
        <end position="124"/>
    </location>
</feature>
<dbReference type="InterPro" id="IPR051449">
    <property type="entry name" value="ABC-2_transporter_component"/>
</dbReference>
<keyword evidence="2" id="KW-1003">Cell membrane</keyword>
<dbReference type="Pfam" id="PF09822">
    <property type="entry name" value="ABC_transp_aux"/>
    <property type="match status" value="1"/>
</dbReference>
<accession>A0A4V2VTG2</accession>
<organism evidence="9 10">
    <name type="scientific">Sphingobacterium alimentarium</name>
    <dbReference type="NCBI Taxonomy" id="797292"/>
    <lineage>
        <taxon>Bacteria</taxon>
        <taxon>Pseudomonadati</taxon>
        <taxon>Bacteroidota</taxon>
        <taxon>Sphingobacteriia</taxon>
        <taxon>Sphingobacteriales</taxon>
        <taxon>Sphingobacteriaceae</taxon>
        <taxon>Sphingobacterium</taxon>
    </lineage>
</organism>
<protein>
    <submittedName>
        <fullName evidence="9">ABC-2 type transport system permease protein</fullName>
    </submittedName>
</protein>
<feature type="transmembrane region" description="Helical" evidence="6">
    <location>
        <begin position="219"/>
        <end position="238"/>
    </location>
</feature>
<dbReference type="PANTHER" id="PTHR30294:SF29">
    <property type="entry name" value="MULTIDRUG ABC TRANSPORTER PERMEASE YBHS-RELATED"/>
    <property type="match status" value="1"/>
</dbReference>
<evidence type="ECO:0000313" key="9">
    <source>
        <dbReference type="EMBL" id="TCV06747.1"/>
    </source>
</evidence>
<feature type="transmembrane region" description="Helical" evidence="6">
    <location>
        <begin position="163"/>
        <end position="181"/>
    </location>
</feature>
<keyword evidence="3 6" id="KW-0812">Transmembrane</keyword>
<dbReference type="EMBL" id="SMBZ01000057">
    <property type="protein sequence ID" value="TCV06747.1"/>
    <property type="molecule type" value="Genomic_DNA"/>
</dbReference>
<dbReference type="NCBIfam" id="TIGR03521">
    <property type="entry name" value="GldG"/>
    <property type="match status" value="1"/>
</dbReference>
<evidence type="ECO:0000256" key="5">
    <source>
        <dbReference type="ARBA" id="ARBA00023136"/>
    </source>
</evidence>